<dbReference type="AlphaFoldDB" id="A0A9N9KXH9"/>
<sequence length="63" mass="6822">MSRVPDPVVVPNHRWPMILSHADQHQRSPNSPVQSAYGASPIMAASAGPNGNTAPKRKKFDAF</sequence>
<accession>A0A9N9KXH9</accession>
<dbReference type="EMBL" id="CAJVRL010000054">
    <property type="protein sequence ID" value="CAG8953925.1"/>
    <property type="molecule type" value="Genomic_DNA"/>
</dbReference>
<feature type="region of interest" description="Disordered" evidence="1">
    <location>
        <begin position="20"/>
        <end position="63"/>
    </location>
</feature>
<protein>
    <submittedName>
        <fullName evidence="2">Uncharacterized protein</fullName>
    </submittedName>
</protein>
<comment type="caution">
    <text evidence="2">The sequence shown here is derived from an EMBL/GenBank/DDBJ whole genome shotgun (WGS) entry which is preliminary data.</text>
</comment>
<dbReference type="Proteomes" id="UP000696280">
    <property type="component" value="Unassembled WGS sequence"/>
</dbReference>
<reference evidence="2" key="1">
    <citation type="submission" date="2021-07" db="EMBL/GenBank/DDBJ databases">
        <authorList>
            <person name="Durling M."/>
        </authorList>
    </citation>
    <scope>NUCLEOTIDE SEQUENCE</scope>
</reference>
<evidence type="ECO:0000256" key="1">
    <source>
        <dbReference type="SAM" id="MobiDB-lite"/>
    </source>
</evidence>
<proteinExistence type="predicted"/>
<organism evidence="2 3">
    <name type="scientific">Hymenoscyphus fraxineus</name>
    <dbReference type="NCBI Taxonomy" id="746836"/>
    <lineage>
        <taxon>Eukaryota</taxon>
        <taxon>Fungi</taxon>
        <taxon>Dikarya</taxon>
        <taxon>Ascomycota</taxon>
        <taxon>Pezizomycotina</taxon>
        <taxon>Leotiomycetes</taxon>
        <taxon>Helotiales</taxon>
        <taxon>Helotiaceae</taxon>
        <taxon>Hymenoscyphus</taxon>
    </lineage>
</organism>
<evidence type="ECO:0000313" key="3">
    <source>
        <dbReference type="Proteomes" id="UP000696280"/>
    </source>
</evidence>
<name>A0A9N9KXH9_9HELO</name>
<keyword evidence="3" id="KW-1185">Reference proteome</keyword>
<evidence type="ECO:0000313" key="2">
    <source>
        <dbReference type="EMBL" id="CAG8953925.1"/>
    </source>
</evidence>
<gene>
    <name evidence="2" type="ORF">HYFRA_00010886</name>
</gene>